<dbReference type="Pfam" id="PF09685">
    <property type="entry name" value="MamF_MmsF"/>
    <property type="match status" value="1"/>
</dbReference>
<proteinExistence type="predicted"/>
<keyword evidence="7" id="KW-1185">Reference proteome</keyword>
<keyword evidence="4 5" id="KW-0472">Membrane</keyword>
<dbReference type="AlphaFoldDB" id="A0A839QR79"/>
<evidence type="ECO:0000256" key="1">
    <source>
        <dbReference type="ARBA" id="ARBA00004141"/>
    </source>
</evidence>
<evidence type="ECO:0000313" key="6">
    <source>
        <dbReference type="EMBL" id="MBB2997175.1"/>
    </source>
</evidence>
<accession>A0A839QR79</accession>
<reference evidence="6 7" key="1">
    <citation type="submission" date="2020-08" db="EMBL/GenBank/DDBJ databases">
        <title>Sequencing the genomes of 1000 actinobacteria strains.</title>
        <authorList>
            <person name="Klenk H.-P."/>
        </authorList>
    </citation>
    <scope>NUCLEOTIDE SEQUENCE [LARGE SCALE GENOMIC DNA]</scope>
    <source>
        <strain evidence="6 7">DSM 22826</strain>
    </source>
</reference>
<keyword evidence="3 5" id="KW-1133">Transmembrane helix</keyword>
<evidence type="ECO:0000256" key="5">
    <source>
        <dbReference type="SAM" id="Phobius"/>
    </source>
</evidence>
<keyword evidence="2 5" id="KW-0812">Transmembrane</keyword>
<feature type="transmembrane region" description="Helical" evidence="5">
    <location>
        <begin position="6"/>
        <end position="23"/>
    </location>
</feature>
<evidence type="ECO:0008006" key="8">
    <source>
        <dbReference type="Google" id="ProtNLM"/>
    </source>
</evidence>
<gene>
    <name evidence="6" type="ORF">E9229_003422</name>
</gene>
<protein>
    <recommendedName>
        <fullName evidence="8">DUF4870 domain-containing protein</fullName>
    </recommendedName>
</protein>
<evidence type="ECO:0000256" key="3">
    <source>
        <dbReference type="ARBA" id="ARBA00022989"/>
    </source>
</evidence>
<feature type="transmembrane region" description="Helical" evidence="5">
    <location>
        <begin position="35"/>
        <end position="55"/>
    </location>
</feature>
<sequence length="100" mass="11201">MIAHFGSILGFLPSLVIYAVYRDRGPFTAQESKEALNFTFPLTVIAIVANLFSLIPVIGWVFSIIVVLIWLALTISGVYAGIQVNKGRPYRYPLNLRLFK</sequence>
<feature type="transmembrane region" description="Helical" evidence="5">
    <location>
        <begin position="61"/>
        <end position="82"/>
    </location>
</feature>
<comment type="subcellular location">
    <subcellularLocation>
        <location evidence="1">Membrane</location>
        <topology evidence="1">Multi-pass membrane protein</topology>
    </subcellularLocation>
</comment>
<dbReference type="EMBL" id="JACHVS010000002">
    <property type="protein sequence ID" value="MBB2997175.1"/>
    <property type="molecule type" value="Genomic_DNA"/>
</dbReference>
<comment type="caution">
    <text evidence="6">The sequence shown here is derived from an EMBL/GenBank/DDBJ whole genome shotgun (WGS) entry which is preliminary data.</text>
</comment>
<name>A0A839QR79_9MICC</name>
<evidence type="ECO:0000256" key="2">
    <source>
        <dbReference type="ARBA" id="ARBA00022692"/>
    </source>
</evidence>
<evidence type="ECO:0000313" key="7">
    <source>
        <dbReference type="Proteomes" id="UP000523000"/>
    </source>
</evidence>
<dbReference type="InterPro" id="IPR019109">
    <property type="entry name" value="MamF_MmsF"/>
</dbReference>
<evidence type="ECO:0000256" key="4">
    <source>
        <dbReference type="ARBA" id="ARBA00023136"/>
    </source>
</evidence>
<dbReference type="Proteomes" id="UP000523000">
    <property type="component" value="Unassembled WGS sequence"/>
</dbReference>
<organism evidence="6 7">
    <name type="scientific">Paeniglutamicibacter cryotolerans</name>
    <dbReference type="NCBI Taxonomy" id="670079"/>
    <lineage>
        <taxon>Bacteria</taxon>
        <taxon>Bacillati</taxon>
        <taxon>Actinomycetota</taxon>
        <taxon>Actinomycetes</taxon>
        <taxon>Micrococcales</taxon>
        <taxon>Micrococcaceae</taxon>
        <taxon>Paeniglutamicibacter</taxon>
    </lineage>
</organism>